<comment type="caution">
    <text evidence="2">The sequence shown here is derived from an EMBL/GenBank/DDBJ whole genome shotgun (WGS) entry which is preliminary data.</text>
</comment>
<accession>A0ABR1Z1I3</accession>
<feature type="region of interest" description="Disordered" evidence="1">
    <location>
        <begin position="1"/>
        <end position="24"/>
    </location>
</feature>
<evidence type="ECO:0000256" key="1">
    <source>
        <dbReference type="SAM" id="MobiDB-lite"/>
    </source>
</evidence>
<feature type="compositionally biased region" description="Low complexity" evidence="1">
    <location>
        <begin position="138"/>
        <end position="155"/>
    </location>
</feature>
<organism evidence="2 3">
    <name type="scientific">Phyllosticta capitalensis</name>
    <dbReference type="NCBI Taxonomy" id="121624"/>
    <lineage>
        <taxon>Eukaryota</taxon>
        <taxon>Fungi</taxon>
        <taxon>Dikarya</taxon>
        <taxon>Ascomycota</taxon>
        <taxon>Pezizomycotina</taxon>
        <taxon>Dothideomycetes</taxon>
        <taxon>Dothideomycetes incertae sedis</taxon>
        <taxon>Botryosphaeriales</taxon>
        <taxon>Phyllostictaceae</taxon>
        <taxon>Phyllosticta</taxon>
    </lineage>
</organism>
<evidence type="ECO:0000313" key="3">
    <source>
        <dbReference type="Proteomes" id="UP001492380"/>
    </source>
</evidence>
<proteinExistence type="predicted"/>
<gene>
    <name evidence="2" type="ORF">HDK90DRAFT_506068</name>
</gene>
<dbReference type="EMBL" id="JBBWRZ010000001">
    <property type="protein sequence ID" value="KAK8246270.1"/>
    <property type="molecule type" value="Genomic_DNA"/>
</dbReference>
<protein>
    <submittedName>
        <fullName evidence="2">Uncharacterized protein</fullName>
    </submittedName>
</protein>
<evidence type="ECO:0000313" key="2">
    <source>
        <dbReference type="EMBL" id="KAK8246270.1"/>
    </source>
</evidence>
<dbReference type="Proteomes" id="UP001492380">
    <property type="component" value="Unassembled WGS sequence"/>
</dbReference>
<name>A0ABR1Z1I3_9PEZI</name>
<sequence length="170" mass="18835">MSLTLPPHVPDSSEEPNNEQQPKYQTAIQQFKQLVVGVMEWTKRKYNEQYERWVPWLEDWYLKLFTKDNKASYATKDQLSKTKVSGNDDVDALQDDVHAVAANQLGQEGLARPVGDLVSKEGLNRAERGGKDENAEYVPGQGEAAGAAEVPAAGVKDMGNGKGKGWFGRK</sequence>
<feature type="region of interest" description="Disordered" evidence="1">
    <location>
        <begin position="126"/>
        <end position="170"/>
    </location>
</feature>
<reference evidence="2 3" key="1">
    <citation type="submission" date="2024-04" db="EMBL/GenBank/DDBJ databases">
        <title>Phyllosticta paracitricarpa is synonymous to the EU quarantine fungus P. citricarpa based on phylogenomic analyses.</title>
        <authorList>
            <consortium name="Lawrence Berkeley National Laboratory"/>
            <person name="Van Ingen-Buijs V.A."/>
            <person name="Van Westerhoven A.C."/>
            <person name="Haridas S."/>
            <person name="Skiadas P."/>
            <person name="Martin F."/>
            <person name="Groenewald J.Z."/>
            <person name="Crous P.W."/>
            <person name="Seidl M.F."/>
        </authorList>
    </citation>
    <scope>NUCLEOTIDE SEQUENCE [LARGE SCALE GENOMIC DNA]</scope>
    <source>
        <strain evidence="2 3">CBS 123374</strain>
    </source>
</reference>
<keyword evidence="3" id="KW-1185">Reference proteome</keyword>
<feature type="compositionally biased region" description="Gly residues" evidence="1">
    <location>
        <begin position="160"/>
        <end position="170"/>
    </location>
</feature>